<accession>A0ABT0W7J4</accession>
<protein>
    <recommendedName>
        <fullName evidence="3">YopX protein domain-containing protein</fullName>
    </recommendedName>
</protein>
<organism evidence="1 2">
    <name type="scientific">Neobacillus pocheonensis</name>
    <dbReference type="NCBI Taxonomy" id="363869"/>
    <lineage>
        <taxon>Bacteria</taxon>
        <taxon>Bacillati</taxon>
        <taxon>Bacillota</taxon>
        <taxon>Bacilli</taxon>
        <taxon>Bacillales</taxon>
        <taxon>Bacillaceae</taxon>
        <taxon>Neobacillus</taxon>
    </lineage>
</organism>
<name>A0ABT0W7J4_9BACI</name>
<evidence type="ECO:0000313" key="2">
    <source>
        <dbReference type="Proteomes" id="UP001523262"/>
    </source>
</evidence>
<comment type="caution">
    <text evidence="1">The sequence shown here is derived from an EMBL/GenBank/DDBJ whole genome shotgun (WGS) entry which is preliminary data.</text>
</comment>
<dbReference type="EMBL" id="JAMQCR010000001">
    <property type="protein sequence ID" value="MCM2532281.1"/>
    <property type="molecule type" value="Genomic_DNA"/>
</dbReference>
<proteinExistence type="predicted"/>
<evidence type="ECO:0008006" key="3">
    <source>
        <dbReference type="Google" id="ProtNLM"/>
    </source>
</evidence>
<sequence>MKVKYKDGSIFGHGLTDFPYREGDYVTIVVRYWTKENEDNIYYHGHITELEDERVGFWARLDDDLENEEFFHFSDIEAVFNGDKIPFFGGWKKRK</sequence>
<dbReference type="Proteomes" id="UP001523262">
    <property type="component" value="Unassembled WGS sequence"/>
</dbReference>
<gene>
    <name evidence="1" type="ORF">NDK43_07630</name>
</gene>
<reference evidence="1 2" key="1">
    <citation type="submission" date="2022-06" db="EMBL/GenBank/DDBJ databases">
        <authorList>
            <person name="Jeon C.O."/>
        </authorList>
    </citation>
    <scope>NUCLEOTIDE SEQUENCE [LARGE SCALE GENOMIC DNA]</scope>
    <source>
        <strain evidence="1 2">KCTC 13943</strain>
    </source>
</reference>
<evidence type="ECO:0000313" key="1">
    <source>
        <dbReference type="EMBL" id="MCM2532281.1"/>
    </source>
</evidence>
<keyword evidence="2" id="KW-1185">Reference proteome</keyword>